<dbReference type="PANTHER" id="PTHR23080">
    <property type="entry name" value="THAP DOMAIN PROTEIN"/>
    <property type="match status" value="1"/>
</dbReference>
<dbReference type="OMA" id="IDAHEVH"/>
<gene>
    <name evidence="5" type="ORF">Fcan01_08971</name>
</gene>
<feature type="domain" description="SWIM-type" evidence="4">
    <location>
        <begin position="789"/>
        <end position="829"/>
    </location>
</feature>
<dbReference type="GO" id="GO:0008270">
    <property type="term" value="F:zinc ion binding"/>
    <property type="evidence" value="ECO:0007669"/>
    <property type="project" value="UniProtKB-KW"/>
</dbReference>
<evidence type="ECO:0000313" key="5">
    <source>
        <dbReference type="EMBL" id="OXA56264.1"/>
    </source>
</evidence>
<keyword evidence="2" id="KW-0479">Metal-binding</keyword>
<dbReference type="AlphaFoldDB" id="A0A226EGQ1"/>
<dbReference type="Proteomes" id="UP000198287">
    <property type="component" value="Unassembled WGS sequence"/>
</dbReference>
<evidence type="ECO:0000313" key="6">
    <source>
        <dbReference type="Proteomes" id="UP000198287"/>
    </source>
</evidence>
<organism evidence="5 6">
    <name type="scientific">Folsomia candida</name>
    <name type="common">Springtail</name>
    <dbReference type="NCBI Taxonomy" id="158441"/>
    <lineage>
        <taxon>Eukaryota</taxon>
        <taxon>Metazoa</taxon>
        <taxon>Ecdysozoa</taxon>
        <taxon>Arthropoda</taxon>
        <taxon>Hexapoda</taxon>
        <taxon>Collembola</taxon>
        <taxon>Entomobryomorpha</taxon>
        <taxon>Isotomoidea</taxon>
        <taxon>Isotomidae</taxon>
        <taxon>Proisotominae</taxon>
        <taxon>Folsomia</taxon>
    </lineage>
</organism>
<evidence type="ECO:0000256" key="3">
    <source>
        <dbReference type="PROSITE-ProRule" id="PRU00325"/>
    </source>
</evidence>
<proteinExistence type="predicted"/>
<keyword evidence="6" id="KW-1185">Reference proteome</keyword>
<evidence type="ECO:0000256" key="2">
    <source>
        <dbReference type="ARBA" id="ARBA00022723"/>
    </source>
</evidence>
<comment type="caution">
    <text evidence="5">The sequence shown here is derived from an EMBL/GenBank/DDBJ whole genome shotgun (WGS) entry which is preliminary data.</text>
</comment>
<dbReference type="EMBL" id="LNIX01000004">
    <property type="protein sequence ID" value="OXA56264.1"/>
    <property type="molecule type" value="Genomic_DNA"/>
</dbReference>
<reference evidence="5 6" key="1">
    <citation type="submission" date="2015-12" db="EMBL/GenBank/DDBJ databases">
        <title>The genome of Folsomia candida.</title>
        <authorList>
            <person name="Faddeeva A."/>
            <person name="Derks M.F."/>
            <person name="Anvar Y."/>
            <person name="Smit S."/>
            <person name="Van Straalen N."/>
            <person name="Roelofs D."/>
        </authorList>
    </citation>
    <scope>NUCLEOTIDE SEQUENCE [LARGE SCALE GENOMIC DNA]</scope>
    <source>
        <strain evidence="5 6">VU population</strain>
        <tissue evidence="5">Whole body</tissue>
    </source>
</reference>
<keyword evidence="3" id="KW-0862">Zinc</keyword>
<keyword evidence="3" id="KW-0863">Zinc-finger</keyword>
<comment type="cofactor">
    <cofactor evidence="1">
        <name>a divalent metal cation</name>
        <dbReference type="ChEBI" id="CHEBI:60240"/>
    </cofactor>
</comment>
<dbReference type="PROSITE" id="PS50966">
    <property type="entry name" value="ZF_SWIM"/>
    <property type="match status" value="1"/>
</dbReference>
<dbReference type="OrthoDB" id="10046738at2759"/>
<dbReference type="InterPro" id="IPR027806">
    <property type="entry name" value="HARBI1_dom"/>
</dbReference>
<dbReference type="InterPro" id="IPR007527">
    <property type="entry name" value="Znf_SWIM"/>
</dbReference>
<dbReference type="Pfam" id="PF13359">
    <property type="entry name" value="DDE_Tnp_4"/>
    <property type="match status" value="1"/>
</dbReference>
<protein>
    <recommendedName>
        <fullName evidence="4">SWIM-type domain-containing protein</fullName>
    </recommendedName>
</protein>
<name>A0A226EGQ1_FOLCA</name>
<sequence length="862" mass="98180">MIPVTDLPQSRLELVPAYQLNSLLNKFLSESLSPVSTPPRSVNQQQRPPENLFTSTVAELVTVNLTRERPPWHGLHESGPMGKNRRLRTLNGRKRRVDLSHVKSATITRRRRSPHIDAHEVHRSGHGKCSCCERRISSNQWSRAIGGVGPNEKLLWDIVTMKLGHTGKSFTPTDLICKSCHARLRFDYERNGFQDYRTALSKSSRLAVPTVSDLCVADTCSTIEESQEPSSVASTSQSSLDSSLTVNSQTSLSISFSSTQSISLLSNHAKIDIPTVSKSERRCFICKSVTGRKRVPDSANLQVLQRHYIFIPPKNRTCASHLENNQFTNEALIQITADKQSFELSGPDITKWIAQLLKHIDNKVTILDFGKNSHIKPEDYHLLLGVTRDQFLELLEICRHHIHSSSNRSVENALALFLMKMRLDLPQKVLALLFGIDGQQRVSETITRVAEVLDREFVPYNLGCGEMHLNREMAESHDSEFYHRILDTPPKSLHVTCDATYLNIQKPSNFEVQRKTFSLHKFRNLVKPMLIVFADGYILDADGPWFSDFKNNDANILEKIVNRAGAGTLLILLQPGDVFILDRGFRDFVEKLRALGFKVYMPELLKGKTQFSADEANQSRKVTMLRLIVEVVNGQIKLRFRFFDSIIQATYLPKIAMFFRIACAIHNKYGTRFRKSPENEDYIINEVIGEMDRANTLEMLIKDNGLLRKQIIWTAPTEADLANFPILSIDDLKKITLGTFQIRMADSYTNQHLQEEGEYRLFIHKENSSLFRVKLQSRFNRRATHQVWIQVDIGEHGHKAIDSYYCTCKTGSRTLGCCSHVCSVFKYCGYDRHQPPSTQRNHRAYSFLDAAVDIAGEEDDDE</sequence>
<accession>A0A226EGQ1</accession>
<evidence type="ECO:0000259" key="4">
    <source>
        <dbReference type="PROSITE" id="PS50966"/>
    </source>
</evidence>
<evidence type="ECO:0000256" key="1">
    <source>
        <dbReference type="ARBA" id="ARBA00001968"/>
    </source>
</evidence>